<dbReference type="InterPro" id="IPR025979">
    <property type="entry name" value="ChrR-like_cupin_dom"/>
</dbReference>
<feature type="domain" description="ChrR-like cupin" evidence="1">
    <location>
        <begin position="104"/>
        <end position="191"/>
    </location>
</feature>
<evidence type="ECO:0000313" key="3">
    <source>
        <dbReference type="Proteomes" id="UP000619033"/>
    </source>
</evidence>
<dbReference type="EMBL" id="JAESVP010000002">
    <property type="protein sequence ID" value="MBL4927322.1"/>
    <property type="molecule type" value="Genomic_DNA"/>
</dbReference>
<dbReference type="Proteomes" id="UP000619033">
    <property type="component" value="Unassembled WGS sequence"/>
</dbReference>
<dbReference type="InterPro" id="IPR014710">
    <property type="entry name" value="RmlC-like_jellyroll"/>
</dbReference>
<dbReference type="CDD" id="cd20301">
    <property type="entry name" value="cupin_ChrR"/>
    <property type="match status" value="1"/>
</dbReference>
<proteinExistence type="predicted"/>
<name>A0A8J7MPV1_9RHOB</name>
<dbReference type="InterPro" id="IPR041916">
    <property type="entry name" value="Anti_sigma_zinc_sf"/>
</dbReference>
<evidence type="ECO:0000313" key="2">
    <source>
        <dbReference type="EMBL" id="MBL4927322.1"/>
    </source>
</evidence>
<organism evidence="2 3">
    <name type="scientific">Fuscibacter oryzae</name>
    <dbReference type="NCBI Taxonomy" id="2803939"/>
    <lineage>
        <taxon>Bacteria</taxon>
        <taxon>Pseudomonadati</taxon>
        <taxon>Pseudomonadota</taxon>
        <taxon>Alphaproteobacteria</taxon>
        <taxon>Rhodobacterales</taxon>
        <taxon>Paracoccaceae</taxon>
        <taxon>Fuscibacter</taxon>
    </lineage>
</organism>
<dbReference type="Gene3D" id="2.60.120.10">
    <property type="entry name" value="Jelly Rolls"/>
    <property type="match status" value="1"/>
</dbReference>
<evidence type="ECO:0000259" key="1">
    <source>
        <dbReference type="Pfam" id="PF12973"/>
    </source>
</evidence>
<dbReference type="NCBIfam" id="TIGR02451">
    <property type="entry name" value="anti_sig_ChrR"/>
    <property type="match status" value="1"/>
</dbReference>
<dbReference type="AlphaFoldDB" id="A0A8J7MPV1"/>
<dbReference type="Pfam" id="PF12973">
    <property type="entry name" value="Cupin_7"/>
    <property type="match status" value="1"/>
</dbReference>
<dbReference type="InterPro" id="IPR011051">
    <property type="entry name" value="RmlC_Cupin_sf"/>
</dbReference>
<dbReference type="Gene3D" id="1.10.10.1320">
    <property type="entry name" value="Anti-sigma factor, zinc-finger domain"/>
    <property type="match status" value="1"/>
</dbReference>
<dbReference type="RefSeq" id="WP_202658465.1">
    <property type="nucleotide sequence ID" value="NZ_JAESVP010000002.1"/>
</dbReference>
<sequence>MTVISHHIAEKLIAAHVAGQLPHVFSVVVAAHISVCDECRARAEAAEVLGGALMDSVGPVSLSSGALGRALAALDDEVPEPAPITRSGIFPAPVMQAMGGKPPAWRMLGGGVRQQILAADGEGSLRLLYIPPGMAVPEHGHRGLELTMVLQGSFSDSEGRFAAGDVEVAGGELDHQPIAGPEGPCICLAATDAPLRFHALLPRLLQPLFRI</sequence>
<protein>
    <submittedName>
        <fullName evidence="2">Cupin domain-containing protein</fullName>
    </submittedName>
</protein>
<comment type="caution">
    <text evidence="2">The sequence shown here is derived from an EMBL/GenBank/DDBJ whole genome shotgun (WGS) entry which is preliminary data.</text>
</comment>
<dbReference type="InterPro" id="IPR012807">
    <property type="entry name" value="Anti-sigma_ChrR"/>
</dbReference>
<dbReference type="SUPFAM" id="SSF51182">
    <property type="entry name" value="RmlC-like cupins"/>
    <property type="match status" value="1"/>
</dbReference>
<reference evidence="2" key="1">
    <citation type="submission" date="2021-01" db="EMBL/GenBank/DDBJ databases">
        <title>Genome seq and assembly of Tabrizicola sp. KVB23.</title>
        <authorList>
            <person name="Chhetri G."/>
        </authorList>
    </citation>
    <scope>NUCLEOTIDE SEQUENCE</scope>
    <source>
        <strain evidence="2">KVB23</strain>
    </source>
</reference>
<gene>
    <name evidence="2" type="ORF">JI744_04310</name>
</gene>
<keyword evidence="3" id="KW-1185">Reference proteome</keyword>
<accession>A0A8J7MPV1</accession>